<keyword evidence="2" id="KW-0719">Serine esterase</keyword>
<evidence type="ECO:0000256" key="1">
    <source>
        <dbReference type="ARBA" id="ARBA00010884"/>
    </source>
</evidence>
<dbReference type="PIRSF" id="PIRSF005211">
    <property type="entry name" value="Ab_hydro_YheT"/>
    <property type="match status" value="1"/>
</dbReference>
<name>H8YX57_9GAMM</name>
<dbReference type="InterPro" id="IPR050960">
    <property type="entry name" value="AB_hydrolase_4_sf"/>
</dbReference>
<dbReference type="Pfam" id="PF00561">
    <property type="entry name" value="Abhydrolase_1"/>
    <property type="match status" value="1"/>
</dbReference>
<feature type="active site" description="Charge relay system" evidence="4">
    <location>
        <position position="149"/>
    </location>
</feature>
<reference evidence="7" key="1">
    <citation type="submission" date="2011-06" db="EMBL/GenBank/DDBJ databases">
        <authorList>
            <consortium name="US DOE Joint Genome Institute (JGI-PGF)"/>
            <person name="Lucas S."/>
            <person name="Han J."/>
            <person name="Lapidus A."/>
            <person name="Cheng J.-F."/>
            <person name="Goodwin L."/>
            <person name="Pitluck S."/>
            <person name="Peters L."/>
            <person name="Land M.L."/>
            <person name="Hauser L."/>
            <person name="Vogl K."/>
            <person name="Liu Z."/>
            <person name="Overmann J."/>
            <person name="Frigaard N.-U."/>
            <person name="Bryant D.A."/>
            <person name="Woyke T.J."/>
        </authorList>
    </citation>
    <scope>NUCLEOTIDE SEQUENCE [LARGE SCALE GENOMIC DNA]</scope>
    <source>
        <strain evidence="7">970</strain>
    </source>
</reference>
<organism evidence="6 7">
    <name type="scientific">Thiorhodovibrio frisius</name>
    <dbReference type="NCBI Taxonomy" id="631362"/>
    <lineage>
        <taxon>Bacteria</taxon>
        <taxon>Pseudomonadati</taxon>
        <taxon>Pseudomonadota</taxon>
        <taxon>Gammaproteobacteria</taxon>
        <taxon>Chromatiales</taxon>
        <taxon>Chromatiaceae</taxon>
        <taxon>Thiorhodovibrio</taxon>
    </lineage>
</organism>
<proteinExistence type="inferred from homology"/>
<dbReference type="InterPro" id="IPR012020">
    <property type="entry name" value="ABHD4"/>
</dbReference>
<dbReference type="OrthoDB" id="332676at2"/>
<dbReference type="Gene3D" id="3.40.50.1820">
    <property type="entry name" value="alpha/beta hydrolase"/>
    <property type="match status" value="1"/>
</dbReference>
<dbReference type="GO" id="GO:0047372">
    <property type="term" value="F:monoacylglycerol lipase activity"/>
    <property type="evidence" value="ECO:0007669"/>
    <property type="project" value="TreeGrafter"/>
</dbReference>
<dbReference type="InterPro" id="IPR000073">
    <property type="entry name" value="AB_hydrolase_1"/>
</dbReference>
<evidence type="ECO:0000256" key="4">
    <source>
        <dbReference type="PIRSR" id="PIRSR005211-1"/>
    </source>
</evidence>
<evidence type="ECO:0000259" key="5">
    <source>
        <dbReference type="Pfam" id="PF00561"/>
    </source>
</evidence>
<keyword evidence="3 6" id="KW-0378">Hydrolase</keyword>
<dbReference type="EMBL" id="JH603168">
    <property type="protein sequence ID" value="EIC23033.1"/>
    <property type="molecule type" value="Genomic_DNA"/>
</dbReference>
<dbReference type="PANTHER" id="PTHR10794:SF94">
    <property type="entry name" value="ESTERASE YHET-RELATED"/>
    <property type="match status" value="1"/>
</dbReference>
<dbReference type="InterPro" id="IPR000952">
    <property type="entry name" value="AB_hydrolase_4_CS"/>
</dbReference>
<dbReference type="SUPFAM" id="SSF53474">
    <property type="entry name" value="alpha/beta-Hydrolases"/>
    <property type="match status" value="1"/>
</dbReference>
<feature type="domain" description="AB hydrolase-1" evidence="5">
    <location>
        <begin position="71"/>
        <end position="326"/>
    </location>
</feature>
<dbReference type="GO" id="GO:0034338">
    <property type="term" value="F:short-chain carboxylesterase activity"/>
    <property type="evidence" value="ECO:0007669"/>
    <property type="project" value="TreeGrafter"/>
</dbReference>
<dbReference type="AlphaFoldDB" id="H8YX57"/>
<gene>
    <name evidence="6" type="ORF">Thi970DRAFT_00683</name>
</gene>
<dbReference type="RefSeq" id="WP_009147118.1">
    <property type="nucleotide sequence ID" value="NZ_CP121471.1"/>
</dbReference>
<dbReference type="InterPro" id="IPR029058">
    <property type="entry name" value="AB_hydrolase_fold"/>
</dbReference>
<dbReference type="HOGENOM" id="CLU_032487_0_0_6"/>
<accession>H8YX57</accession>
<reference evidence="6 7" key="2">
    <citation type="submission" date="2011-11" db="EMBL/GenBank/DDBJ databases">
        <authorList>
            <consortium name="US DOE Joint Genome Institute"/>
            <person name="Lucas S."/>
            <person name="Han J."/>
            <person name="Lapidus A."/>
            <person name="Cheng J.-F."/>
            <person name="Goodwin L."/>
            <person name="Pitluck S."/>
            <person name="Peters L."/>
            <person name="Ovchinnikova G."/>
            <person name="Zhang X."/>
            <person name="Detter J.C."/>
            <person name="Han C."/>
            <person name="Tapia R."/>
            <person name="Land M."/>
            <person name="Hauser L."/>
            <person name="Kyrpides N."/>
            <person name="Ivanova N."/>
            <person name="Pagani I."/>
            <person name="Vogl K."/>
            <person name="Liu Z."/>
            <person name="Overmann J."/>
            <person name="Frigaard N.-U."/>
            <person name="Bryant D."/>
            <person name="Woyke T."/>
        </authorList>
    </citation>
    <scope>NUCLEOTIDE SEQUENCE [LARGE SCALE GENOMIC DNA]</scope>
    <source>
        <strain evidence="6 7">970</strain>
    </source>
</reference>
<keyword evidence="7" id="KW-1185">Reference proteome</keyword>
<dbReference type="eggNOG" id="COG0429">
    <property type="taxonomic scope" value="Bacteria"/>
</dbReference>
<dbReference type="PROSITE" id="PS01133">
    <property type="entry name" value="UPF0017"/>
    <property type="match status" value="1"/>
</dbReference>
<dbReference type="Proteomes" id="UP000002964">
    <property type="component" value="Unassembled WGS sequence"/>
</dbReference>
<sequence length="349" mass="39093">MSDHRPSHATGRITTASFRPAWWLPGAHLQTLWPSLTRTRPGLVALNRRRIELTDGDFIDLSVSSSSGPKVLIIHGLEGDLNSHYSASLTLSLAEAGFCPLFMHLRGCSGEPNRLARSYHSGSSDDLHQVLRDLARDPEDFPTAAIGISLGANLLLKYLGERGRERGEEGDGKHHRMPDDQQAAFLDTAIAISPPFVLRDAMLRLNHGVSRLYRTHLLRRLKRNFKRKFASRHCPLNVNLDNIRDFNALDEQITAPLCGFAGVFDYYNQTSCRSYLPAITTPTLILHARDDPFLYPASIPFESELGPGVTLELSPHGGHVGFVSGPWPWQAEYWLEKRILEHLECYRTG</sequence>
<evidence type="ECO:0000313" key="7">
    <source>
        <dbReference type="Proteomes" id="UP000002964"/>
    </source>
</evidence>
<evidence type="ECO:0000313" key="6">
    <source>
        <dbReference type="EMBL" id="EIC23033.1"/>
    </source>
</evidence>
<dbReference type="STRING" id="631362.Thi970DRAFT_00683"/>
<feature type="active site" description="Charge relay system" evidence="4">
    <location>
        <position position="291"/>
    </location>
</feature>
<evidence type="ECO:0000256" key="3">
    <source>
        <dbReference type="ARBA" id="ARBA00022801"/>
    </source>
</evidence>
<feature type="active site" description="Charge relay system" evidence="4">
    <location>
        <position position="319"/>
    </location>
</feature>
<protein>
    <submittedName>
        <fullName evidence="6">Putative hydrolase of the alpha/beta-hydrolase fold</fullName>
    </submittedName>
</protein>
<dbReference type="PANTHER" id="PTHR10794">
    <property type="entry name" value="ABHYDROLASE DOMAIN-CONTAINING PROTEIN"/>
    <property type="match status" value="1"/>
</dbReference>
<comment type="similarity">
    <text evidence="1">Belongs to the AB hydrolase superfamily. AB hydrolase 4 family.</text>
</comment>
<evidence type="ECO:0000256" key="2">
    <source>
        <dbReference type="ARBA" id="ARBA00022487"/>
    </source>
</evidence>